<evidence type="ECO:0000256" key="1">
    <source>
        <dbReference type="SAM" id="MobiDB-lite"/>
    </source>
</evidence>
<proteinExistence type="predicted"/>
<protein>
    <submittedName>
        <fullName evidence="2">Uncharacterized protein</fullName>
    </submittedName>
</protein>
<evidence type="ECO:0000313" key="3">
    <source>
        <dbReference type="Proteomes" id="UP000054565"/>
    </source>
</evidence>
<evidence type="ECO:0000313" key="2">
    <source>
        <dbReference type="EMBL" id="KMP05644.1"/>
    </source>
</evidence>
<dbReference type="Proteomes" id="UP000054565">
    <property type="component" value="Unassembled WGS sequence"/>
</dbReference>
<reference evidence="3" key="1">
    <citation type="journal article" date="2010" name="Genome Res.">
        <title>Population genomic sequencing of Coccidioides fungi reveals recent hybridization and transposon control.</title>
        <authorList>
            <person name="Neafsey D.E."/>
            <person name="Barker B.M."/>
            <person name="Sharpton T.J."/>
            <person name="Stajich J.E."/>
            <person name="Park D.J."/>
            <person name="Whiston E."/>
            <person name="Hung C.-Y."/>
            <person name="McMahan C."/>
            <person name="White J."/>
            <person name="Sykes S."/>
            <person name="Heiman D."/>
            <person name="Young S."/>
            <person name="Zeng Q."/>
            <person name="Abouelleil A."/>
            <person name="Aftuck L."/>
            <person name="Bessette D."/>
            <person name="Brown A."/>
            <person name="FitzGerald M."/>
            <person name="Lui A."/>
            <person name="Macdonald J.P."/>
            <person name="Priest M."/>
            <person name="Orbach M.J."/>
            <person name="Galgiani J.N."/>
            <person name="Kirkland T.N."/>
            <person name="Cole G.T."/>
            <person name="Birren B.W."/>
            <person name="Henn M.R."/>
            <person name="Taylor J.W."/>
            <person name="Rounsley S.D."/>
        </authorList>
    </citation>
    <scope>NUCLEOTIDE SEQUENCE [LARGE SCALE GENOMIC DNA]</scope>
    <source>
        <strain evidence="3">RMSCC 2394</strain>
    </source>
</reference>
<accession>A0A0J6YF42</accession>
<feature type="compositionally biased region" description="Polar residues" evidence="1">
    <location>
        <begin position="22"/>
        <end position="33"/>
    </location>
</feature>
<feature type="region of interest" description="Disordered" evidence="1">
    <location>
        <begin position="1"/>
        <end position="63"/>
    </location>
</feature>
<dbReference type="AlphaFoldDB" id="A0A0J6YF42"/>
<name>A0A0J6YF42_COCIT</name>
<gene>
    <name evidence="2" type="ORF">CIRG_05326</name>
</gene>
<dbReference type="EMBL" id="DS028095">
    <property type="protein sequence ID" value="KMP05644.1"/>
    <property type="molecule type" value="Genomic_DNA"/>
</dbReference>
<feature type="compositionally biased region" description="Basic and acidic residues" evidence="1">
    <location>
        <begin position="7"/>
        <end position="19"/>
    </location>
</feature>
<organism evidence="2 3">
    <name type="scientific">Coccidioides immitis RMSCC 2394</name>
    <dbReference type="NCBI Taxonomy" id="404692"/>
    <lineage>
        <taxon>Eukaryota</taxon>
        <taxon>Fungi</taxon>
        <taxon>Dikarya</taxon>
        <taxon>Ascomycota</taxon>
        <taxon>Pezizomycotina</taxon>
        <taxon>Eurotiomycetes</taxon>
        <taxon>Eurotiomycetidae</taxon>
        <taxon>Onygenales</taxon>
        <taxon>Onygenaceae</taxon>
        <taxon>Coccidioides</taxon>
    </lineage>
</organism>
<sequence>MNSQLEQIREDRKTNELDRVGMSQQYDLTSPNTARKVRRRAHLDNPESAIQPVITLPNKPFRS</sequence>